<dbReference type="EMBL" id="PDUG01000004">
    <property type="protein sequence ID" value="PIC31703.1"/>
    <property type="molecule type" value="Genomic_DNA"/>
</dbReference>
<dbReference type="PANTHER" id="PTHR21503:SF8">
    <property type="entry name" value="F-BOX ASSOCIATED DOMAIN-CONTAINING PROTEIN-RELATED"/>
    <property type="match status" value="1"/>
</dbReference>
<reference evidence="3" key="1">
    <citation type="submission" date="2017-10" db="EMBL/GenBank/DDBJ databases">
        <title>Rapid genome shrinkage in a self-fertile nematode reveals novel sperm competition proteins.</title>
        <authorList>
            <person name="Yin D."/>
            <person name="Schwarz E.M."/>
            <person name="Thomas C.G."/>
            <person name="Felde R.L."/>
            <person name="Korf I.F."/>
            <person name="Cutter A.D."/>
            <person name="Schartner C.M."/>
            <person name="Ralston E.J."/>
            <person name="Meyer B.J."/>
            <person name="Haag E.S."/>
        </authorList>
    </citation>
    <scope>NUCLEOTIDE SEQUENCE [LARGE SCALE GENOMIC DNA]</scope>
    <source>
        <strain evidence="3">JU1422</strain>
    </source>
</reference>
<dbReference type="Pfam" id="PF07735">
    <property type="entry name" value="FBA_2"/>
    <property type="match status" value="1"/>
</dbReference>
<keyword evidence="3" id="KW-1185">Reference proteome</keyword>
<dbReference type="Proteomes" id="UP000230233">
    <property type="component" value="Chromosome IV"/>
</dbReference>
<evidence type="ECO:0000313" key="3">
    <source>
        <dbReference type="Proteomes" id="UP000230233"/>
    </source>
</evidence>
<name>A0A2G5TWT8_9PELO</name>
<evidence type="ECO:0000259" key="1">
    <source>
        <dbReference type="PROSITE" id="PS50181"/>
    </source>
</evidence>
<dbReference type="PROSITE" id="PS50181">
    <property type="entry name" value="FBOX"/>
    <property type="match status" value="1"/>
</dbReference>
<gene>
    <name evidence="2" type="primary">Cnig_chr_IV.g12311</name>
    <name evidence="2" type="ORF">B9Z55_012311</name>
</gene>
<sequence length="371" mass="42658">MMLLEKISACWDYFIKAKLPEKSKSSPKCRFPLLQLPRVVLLECIENLDVLEIIQFSLLSKRAKSIAKLIRWSPLNIRLLHAVDGSFLICLRLSTDPGVIWFIAYSNQKKSSGYPYFQSSLFGPKVNHFLFQWCDGSVIEDIKQMVGHICEVFCSSINGIDIVEQSLIEWIIKFQPTIPHVWIMKGVITSSESLDHTLKNLKVTEHLGLQSTAIDERFEITNPISSRFITIDGSNWITLPSILNGNNSVIVLNDSMLTPMDINTILKEWQKGSKLQNLEYMRIYTTTLLDAESYITEAFKDLNFTDDVGNDERPTTVERDDERTQTLPETDMVFNLIRSDGMILSIFGHYDVFEDEKIDMLLHLQVWRPQV</sequence>
<dbReference type="InterPro" id="IPR012885">
    <property type="entry name" value="F-box_Sdz-33"/>
</dbReference>
<evidence type="ECO:0000313" key="2">
    <source>
        <dbReference type="EMBL" id="PIC31703.1"/>
    </source>
</evidence>
<organism evidence="2 3">
    <name type="scientific">Caenorhabditis nigoni</name>
    <dbReference type="NCBI Taxonomy" id="1611254"/>
    <lineage>
        <taxon>Eukaryota</taxon>
        <taxon>Metazoa</taxon>
        <taxon>Ecdysozoa</taxon>
        <taxon>Nematoda</taxon>
        <taxon>Chromadorea</taxon>
        <taxon>Rhabditida</taxon>
        <taxon>Rhabditina</taxon>
        <taxon>Rhabditomorpha</taxon>
        <taxon>Rhabditoidea</taxon>
        <taxon>Rhabditidae</taxon>
        <taxon>Peloderinae</taxon>
        <taxon>Caenorhabditis</taxon>
    </lineage>
</organism>
<dbReference type="PANTHER" id="PTHR21503">
    <property type="entry name" value="F-BOX-CONTAINING HYPOTHETICAL PROTEIN C.ELEGANS"/>
    <property type="match status" value="1"/>
</dbReference>
<comment type="caution">
    <text evidence="2">The sequence shown here is derived from an EMBL/GenBank/DDBJ whole genome shotgun (WGS) entry which is preliminary data.</text>
</comment>
<dbReference type="Pfam" id="PF00646">
    <property type="entry name" value="F-box"/>
    <property type="match status" value="1"/>
</dbReference>
<dbReference type="InterPro" id="IPR001810">
    <property type="entry name" value="F-box_dom"/>
</dbReference>
<protein>
    <recommendedName>
        <fullName evidence="1">F-box domain-containing protein</fullName>
    </recommendedName>
</protein>
<proteinExistence type="predicted"/>
<feature type="domain" description="F-box" evidence="1">
    <location>
        <begin position="30"/>
        <end position="75"/>
    </location>
</feature>
<dbReference type="AlphaFoldDB" id="A0A2G5TWT8"/>
<accession>A0A2G5TWT8</accession>